<sequence length="1023" mass="111725">MDTRLEYEQMGNHILVKLRTVQDKMVSGTVTDMDGVPIPGVNILLKGSSVGVISDFDGNYAISVPNQGVLVFSYLGYLTKEVPVGSSDVVNVSMEEALTNLNEVTVTAFGVKKLKRSVSYSTQSVDIDGLAEAREINVVNSLQGKVAGVRINESGTGLGAESRVILRGNRSISGDSQPLYVVDGVPINGGISSMSPDNIVSINVLKGPNAAALYGSQAQNGVIIIETRRGEAGKMNVRVNSTVMMGNPIFLFETQNEYGQGVSGVYNSTSEESWGPRMEGQLVDFWSPDPATAGQQYAFLPQPDNFKGIFETAFNVSSGINISGGSEKTQTAFSYTRTDAEGLMPNTRLGRHNLTLRLNNKLTDKISLDAKVSYMKQGNDNTNTTGDSQHTNPYRNIYRMPRNIRDADFRNYFYETADGSKKQNYFNPGSTSGKNPYWIMNEVLNFVDSNRLNLLLAVNFDITDDLNLIARTAYDERNSSNETKVSEDTYGSAYNFGYYGVSKSNSSLWNSDLILSYNKDLSETISLDVQAGGILRKTAGLGALSANTTQSLLISNFFALSNTLFPNASFNPSNETETQSLFFSGNFGWKRALYLSVTGRNDWSSTLPSHNRSYFYPSVGVSAVLSDLIPSLKGTLSFAKVRASWAKVGNSAPPYMLSRTANISSGGNNGFIQLSGTLPNVDLKPETTESVELGLDLRFFNDRLGLDLTYYKTNTFDQLFSVALPTGSGASSFFTNGGDVENKGYEAMLTLVPVRTNDFNWDIVTNFATNRNWVNSISDQRPRVVVGSDSYVREFVVEQGEEFGNIYSRGWERDDQGRVIVGSNGVPLITSGRTVKVANFNPDWTGSIANTFTYKNFSASFLIEHRQGGSYVSMTDAVLNGEGVSKETLEGRDGGLVFGQNLFAGETAVLEDGTTNNISISSQDFWRSVGGRNTPVGEAFVEDATNARLREATLGYSLPSKLMEKLPFSNMKVSLVGRNLFFITKKGNWDPEVLTATNSTAAGFQSFVPPTQRSFGFNLTIDF</sequence>
<feature type="domain" description="TonB-dependent receptor plug" evidence="14">
    <location>
        <begin position="115"/>
        <end position="222"/>
    </location>
</feature>
<reference evidence="15 16" key="1">
    <citation type="submission" date="2014-04" db="EMBL/GenBank/DDBJ databases">
        <title>Whole genome of Muricauda olearia.</title>
        <authorList>
            <person name="Zhang X.-H."/>
            <person name="Tang K."/>
        </authorList>
    </citation>
    <scope>NUCLEOTIDE SEQUENCE [LARGE SCALE GENOMIC DNA]</scope>
    <source>
        <strain evidence="15 16">Th120</strain>
    </source>
</reference>
<comment type="subcellular location">
    <subcellularLocation>
        <location evidence="1 11">Cell outer membrane</location>
        <topology evidence="1 11">Multi-pass membrane protein</topology>
    </subcellularLocation>
</comment>
<dbReference type="Gene3D" id="2.170.130.10">
    <property type="entry name" value="TonB-dependent receptor, plug domain"/>
    <property type="match status" value="1"/>
</dbReference>
<evidence type="ECO:0000256" key="9">
    <source>
        <dbReference type="ARBA" id="ARBA00023136"/>
    </source>
</evidence>
<dbReference type="InterPro" id="IPR012910">
    <property type="entry name" value="Plug_dom"/>
</dbReference>
<dbReference type="GO" id="GO:0009279">
    <property type="term" value="C:cell outer membrane"/>
    <property type="evidence" value="ECO:0007669"/>
    <property type="project" value="UniProtKB-SubCell"/>
</dbReference>
<evidence type="ECO:0000256" key="4">
    <source>
        <dbReference type="ARBA" id="ARBA00022496"/>
    </source>
</evidence>
<evidence type="ECO:0000256" key="6">
    <source>
        <dbReference type="ARBA" id="ARBA00023004"/>
    </source>
</evidence>
<dbReference type="Pfam" id="PF00593">
    <property type="entry name" value="TonB_dep_Rec_b-barrel"/>
    <property type="match status" value="1"/>
</dbReference>
<dbReference type="Pfam" id="PF07715">
    <property type="entry name" value="Plug"/>
    <property type="match status" value="1"/>
</dbReference>
<evidence type="ECO:0000256" key="3">
    <source>
        <dbReference type="ARBA" id="ARBA00022452"/>
    </source>
</evidence>
<keyword evidence="5 11" id="KW-0812">Transmembrane</keyword>
<keyword evidence="10 11" id="KW-0998">Cell outer membrane</keyword>
<dbReference type="PANTHER" id="PTHR32552:SF81">
    <property type="entry name" value="TONB-DEPENDENT OUTER MEMBRANE RECEPTOR"/>
    <property type="match status" value="1"/>
</dbReference>
<comment type="similarity">
    <text evidence="11 12">Belongs to the TonB-dependent receptor family.</text>
</comment>
<dbReference type="PANTHER" id="PTHR32552">
    <property type="entry name" value="FERRICHROME IRON RECEPTOR-RELATED"/>
    <property type="match status" value="1"/>
</dbReference>
<evidence type="ECO:0000259" key="14">
    <source>
        <dbReference type="Pfam" id="PF07715"/>
    </source>
</evidence>
<keyword evidence="4" id="KW-0410">Iron transport</keyword>
<dbReference type="GO" id="GO:0006826">
    <property type="term" value="P:iron ion transport"/>
    <property type="evidence" value="ECO:0007669"/>
    <property type="project" value="UniProtKB-KW"/>
</dbReference>
<evidence type="ECO:0000256" key="5">
    <source>
        <dbReference type="ARBA" id="ARBA00022692"/>
    </source>
</evidence>
<dbReference type="SUPFAM" id="SSF56935">
    <property type="entry name" value="Porins"/>
    <property type="match status" value="1"/>
</dbReference>
<dbReference type="AlphaFoldDB" id="A0A444VS15"/>
<keyword evidence="7" id="KW-0406">Ion transport</keyword>
<evidence type="ECO:0000256" key="10">
    <source>
        <dbReference type="ARBA" id="ARBA00023237"/>
    </source>
</evidence>
<name>A0A444VS15_9FLAO</name>
<dbReference type="PROSITE" id="PS52016">
    <property type="entry name" value="TONB_DEPENDENT_REC_3"/>
    <property type="match status" value="1"/>
</dbReference>
<gene>
    <name evidence="15" type="ORF">DN53_04690</name>
</gene>
<dbReference type="InterPro" id="IPR036942">
    <property type="entry name" value="Beta-barrel_TonB_sf"/>
</dbReference>
<evidence type="ECO:0000256" key="2">
    <source>
        <dbReference type="ARBA" id="ARBA00022448"/>
    </source>
</evidence>
<dbReference type="InterPro" id="IPR000531">
    <property type="entry name" value="Beta-barrel_TonB"/>
</dbReference>
<evidence type="ECO:0000259" key="13">
    <source>
        <dbReference type="Pfam" id="PF00593"/>
    </source>
</evidence>
<dbReference type="Gene3D" id="2.40.170.20">
    <property type="entry name" value="TonB-dependent receptor, beta-barrel domain"/>
    <property type="match status" value="1"/>
</dbReference>
<organism evidence="15 16">
    <name type="scientific">Flagellimonas olearia</name>
    <dbReference type="NCBI Taxonomy" id="552546"/>
    <lineage>
        <taxon>Bacteria</taxon>
        <taxon>Pseudomonadati</taxon>
        <taxon>Bacteroidota</taxon>
        <taxon>Flavobacteriia</taxon>
        <taxon>Flavobacteriales</taxon>
        <taxon>Flavobacteriaceae</taxon>
        <taxon>Flagellimonas</taxon>
    </lineage>
</organism>
<keyword evidence="15" id="KW-0675">Receptor</keyword>
<accession>A0A444VS15</accession>
<evidence type="ECO:0000256" key="11">
    <source>
        <dbReference type="PROSITE-ProRule" id="PRU01360"/>
    </source>
</evidence>
<dbReference type="Proteomes" id="UP000290261">
    <property type="component" value="Unassembled WGS sequence"/>
</dbReference>
<keyword evidence="8 12" id="KW-0798">TonB box</keyword>
<evidence type="ECO:0000256" key="1">
    <source>
        <dbReference type="ARBA" id="ARBA00004571"/>
    </source>
</evidence>
<proteinExistence type="inferred from homology"/>
<dbReference type="EMBL" id="JJMP01000001">
    <property type="protein sequence ID" value="RYC53506.1"/>
    <property type="molecule type" value="Genomic_DNA"/>
</dbReference>
<keyword evidence="16" id="KW-1185">Reference proteome</keyword>
<keyword evidence="2 11" id="KW-0813">Transport</keyword>
<dbReference type="SUPFAM" id="SSF49464">
    <property type="entry name" value="Carboxypeptidase regulatory domain-like"/>
    <property type="match status" value="1"/>
</dbReference>
<keyword evidence="3 11" id="KW-1134">Transmembrane beta strand</keyword>
<keyword evidence="9 11" id="KW-0472">Membrane</keyword>
<keyword evidence="6" id="KW-0408">Iron</keyword>
<evidence type="ECO:0000256" key="12">
    <source>
        <dbReference type="RuleBase" id="RU003357"/>
    </source>
</evidence>
<protein>
    <submittedName>
        <fullName evidence="15">TonB-dependent receptor</fullName>
    </submittedName>
</protein>
<evidence type="ECO:0000256" key="8">
    <source>
        <dbReference type="ARBA" id="ARBA00023077"/>
    </source>
</evidence>
<dbReference type="Gene3D" id="2.60.40.1120">
    <property type="entry name" value="Carboxypeptidase-like, regulatory domain"/>
    <property type="match status" value="1"/>
</dbReference>
<dbReference type="Pfam" id="PF13715">
    <property type="entry name" value="CarbopepD_reg_2"/>
    <property type="match status" value="1"/>
</dbReference>
<dbReference type="InterPro" id="IPR008969">
    <property type="entry name" value="CarboxyPept-like_regulatory"/>
</dbReference>
<evidence type="ECO:0000313" key="16">
    <source>
        <dbReference type="Proteomes" id="UP000290261"/>
    </source>
</evidence>
<comment type="caution">
    <text evidence="15">The sequence shown here is derived from an EMBL/GenBank/DDBJ whole genome shotgun (WGS) entry which is preliminary data.</text>
</comment>
<feature type="domain" description="TonB-dependent receptor-like beta-barrel" evidence="13">
    <location>
        <begin position="409"/>
        <end position="876"/>
    </location>
</feature>
<dbReference type="InterPro" id="IPR039426">
    <property type="entry name" value="TonB-dep_rcpt-like"/>
</dbReference>
<evidence type="ECO:0000256" key="7">
    <source>
        <dbReference type="ARBA" id="ARBA00023065"/>
    </source>
</evidence>
<dbReference type="NCBIfam" id="TIGR04056">
    <property type="entry name" value="OMP_RagA_SusC"/>
    <property type="match status" value="1"/>
</dbReference>
<evidence type="ECO:0000313" key="15">
    <source>
        <dbReference type="EMBL" id="RYC53506.1"/>
    </source>
</evidence>
<dbReference type="InterPro" id="IPR037066">
    <property type="entry name" value="Plug_dom_sf"/>
</dbReference>
<dbReference type="InterPro" id="IPR023996">
    <property type="entry name" value="TonB-dep_OMP_SusC/RagA"/>
</dbReference>